<gene>
    <name evidence="9" type="ORF">cand_008330</name>
</gene>
<evidence type="ECO:0000256" key="6">
    <source>
        <dbReference type="SAM" id="Coils"/>
    </source>
</evidence>
<dbReference type="AlphaFoldDB" id="A0A1J4MPV4"/>
<dbReference type="GO" id="GO:0007129">
    <property type="term" value="P:homologous chromosome pairing at meiosis"/>
    <property type="evidence" value="ECO:0007669"/>
    <property type="project" value="TreeGrafter"/>
</dbReference>
<dbReference type="Pfam" id="PF07106">
    <property type="entry name" value="WHD_TBPIP"/>
    <property type="match status" value="1"/>
</dbReference>
<dbReference type="Proteomes" id="UP000186804">
    <property type="component" value="Unassembled WGS sequence"/>
</dbReference>
<dbReference type="GO" id="GO:0010774">
    <property type="term" value="P:meiotic strand invasion involved in reciprocal meiotic recombination"/>
    <property type="evidence" value="ECO:0007669"/>
    <property type="project" value="TreeGrafter"/>
</dbReference>
<evidence type="ECO:0000256" key="4">
    <source>
        <dbReference type="ARBA" id="ARBA00023242"/>
    </source>
</evidence>
<dbReference type="PANTHER" id="PTHR15938:SF0">
    <property type="entry name" value="HOMOLOGOUS-PAIRING PROTEIN 2 HOMOLOG"/>
    <property type="match status" value="1"/>
</dbReference>
<keyword evidence="5" id="KW-0469">Meiosis</keyword>
<dbReference type="GO" id="GO:0120231">
    <property type="term" value="C:DNA recombinase auxiliary factor complex"/>
    <property type="evidence" value="ECO:0007669"/>
    <property type="project" value="TreeGrafter"/>
</dbReference>
<accession>A0A1J4MPV4</accession>
<comment type="caution">
    <text evidence="9">The sequence shown here is derived from an EMBL/GenBank/DDBJ whole genome shotgun (WGS) entry which is preliminary data.</text>
</comment>
<evidence type="ECO:0000313" key="10">
    <source>
        <dbReference type="Proteomes" id="UP000186804"/>
    </source>
</evidence>
<dbReference type="InterPro" id="IPR036388">
    <property type="entry name" value="WH-like_DNA-bd_sf"/>
</dbReference>
<sequence>MHKGINMGKRSEDNFSIDEDESETFSEEEITVKKNVRPVRNTRKKIKYTIDNNYSDNSEYEDFEDILTERDIDDFDQDNLSDIQPSKIKSGKRAVERKPTAPRNLSKRNVANTSITSTDIQNAIYDYMKIQNRPYSIQNVVDNLHNIYSKKQVTEEMERLAGEGKFICKEYGKQKVYLVDQSECQELNKEEMAELDKEISNLEDINRQLEIRLKSLKQETRNLSAPIPLDVLDDKINQMELKNSELLNEIGSKEKLIGDDAQKISIDELQKLKSEYQSLQARWKKYKNACKQAIDILCESMDQKTSDLLEEIGIELDP</sequence>
<keyword evidence="6" id="KW-0175">Coiled coil</keyword>
<feature type="domain" description="Homologous-pairing protein 2 winged helix" evidence="8">
    <location>
        <begin position="121"/>
        <end position="179"/>
    </location>
</feature>
<protein>
    <recommendedName>
        <fullName evidence="8">Homologous-pairing protein 2 winged helix domain-containing protein</fullName>
    </recommendedName>
</protein>
<dbReference type="Gene3D" id="1.10.10.10">
    <property type="entry name" value="Winged helix-like DNA-binding domain superfamily/Winged helix DNA-binding domain"/>
    <property type="match status" value="1"/>
</dbReference>
<evidence type="ECO:0000256" key="3">
    <source>
        <dbReference type="ARBA" id="ARBA00023172"/>
    </source>
</evidence>
<feature type="region of interest" description="Disordered" evidence="7">
    <location>
        <begin position="76"/>
        <end position="105"/>
    </location>
</feature>
<dbReference type="GO" id="GO:0120230">
    <property type="term" value="F:recombinase activator activity"/>
    <property type="evidence" value="ECO:0007669"/>
    <property type="project" value="TreeGrafter"/>
</dbReference>
<evidence type="ECO:0000256" key="5">
    <source>
        <dbReference type="ARBA" id="ARBA00023254"/>
    </source>
</evidence>
<evidence type="ECO:0000259" key="8">
    <source>
        <dbReference type="Pfam" id="PF07106"/>
    </source>
</evidence>
<dbReference type="OrthoDB" id="272266at2759"/>
<dbReference type="GO" id="GO:0003690">
    <property type="term" value="F:double-stranded DNA binding"/>
    <property type="evidence" value="ECO:0007669"/>
    <property type="project" value="TreeGrafter"/>
</dbReference>
<comment type="subcellular location">
    <subcellularLocation>
        <location evidence="1">Nucleus</location>
    </subcellularLocation>
</comment>
<dbReference type="PANTHER" id="PTHR15938">
    <property type="entry name" value="TBP-1 INTERACTING PROTEIN"/>
    <property type="match status" value="1"/>
</dbReference>
<dbReference type="VEuPathDB" id="CryptoDB:cand_008330"/>
<comment type="similarity">
    <text evidence="2">Belongs to the HOP2 family.</text>
</comment>
<dbReference type="InterPro" id="IPR010776">
    <property type="entry name" value="Hop2_WH_dom"/>
</dbReference>
<dbReference type="GO" id="GO:0000794">
    <property type="term" value="C:condensed nuclear chromosome"/>
    <property type="evidence" value="ECO:0007669"/>
    <property type="project" value="TreeGrafter"/>
</dbReference>
<keyword evidence="10" id="KW-1185">Reference proteome</keyword>
<dbReference type="EMBL" id="LRBS01000069">
    <property type="protein sequence ID" value="OII76087.1"/>
    <property type="molecule type" value="Genomic_DNA"/>
</dbReference>
<proteinExistence type="inferred from homology"/>
<dbReference type="GeneID" id="92365018"/>
<keyword evidence="3" id="KW-0233">DNA recombination</keyword>
<evidence type="ECO:0000256" key="1">
    <source>
        <dbReference type="ARBA" id="ARBA00004123"/>
    </source>
</evidence>
<feature type="compositionally biased region" description="Acidic residues" evidence="7">
    <location>
        <begin position="15"/>
        <end position="26"/>
    </location>
</feature>
<dbReference type="RefSeq" id="XP_067067933.1">
    <property type="nucleotide sequence ID" value="XM_067211073.1"/>
</dbReference>
<feature type="coiled-coil region" evidence="6">
    <location>
        <begin position="185"/>
        <end position="289"/>
    </location>
</feature>
<reference evidence="9 10" key="1">
    <citation type="submission" date="2016-10" db="EMBL/GenBank/DDBJ databases">
        <title>Reductive evolution of mitochondrial metabolism and differential evolution of invasion-related proteins in Cryptosporidium.</title>
        <authorList>
            <person name="Liu S."/>
            <person name="Roellig D.M."/>
            <person name="Guo Y."/>
            <person name="Li N."/>
            <person name="Frace M.A."/>
            <person name="Tang K."/>
            <person name="Zhang L."/>
            <person name="Feng Y."/>
            <person name="Xiao L."/>
        </authorList>
    </citation>
    <scope>NUCLEOTIDE SEQUENCE [LARGE SCALE GENOMIC DNA]</scope>
    <source>
        <strain evidence="9">30847</strain>
    </source>
</reference>
<evidence type="ECO:0000256" key="2">
    <source>
        <dbReference type="ARBA" id="ARBA00007922"/>
    </source>
</evidence>
<evidence type="ECO:0000313" key="9">
    <source>
        <dbReference type="EMBL" id="OII76087.1"/>
    </source>
</evidence>
<organism evidence="9 10">
    <name type="scientific">Cryptosporidium andersoni</name>
    <dbReference type="NCBI Taxonomy" id="117008"/>
    <lineage>
        <taxon>Eukaryota</taxon>
        <taxon>Sar</taxon>
        <taxon>Alveolata</taxon>
        <taxon>Apicomplexa</taxon>
        <taxon>Conoidasida</taxon>
        <taxon>Coccidia</taxon>
        <taxon>Eucoccidiorida</taxon>
        <taxon>Eimeriorina</taxon>
        <taxon>Cryptosporidiidae</taxon>
        <taxon>Cryptosporidium</taxon>
    </lineage>
</organism>
<evidence type="ECO:0000256" key="7">
    <source>
        <dbReference type="SAM" id="MobiDB-lite"/>
    </source>
</evidence>
<keyword evidence="4" id="KW-0539">Nucleus</keyword>
<dbReference type="GO" id="GO:0000709">
    <property type="term" value="P:meiotic joint molecule formation"/>
    <property type="evidence" value="ECO:0007669"/>
    <property type="project" value="TreeGrafter"/>
</dbReference>
<name>A0A1J4MPV4_9CRYT</name>
<feature type="region of interest" description="Disordered" evidence="7">
    <location>
        <begin position="1"/>
        <end position="26"/>
    </location>
</feature>